<sequence>MEHLSTAFSTFLKRNHRFISAVRTAFELGSKGKEIKIIEAPASIEGIADRQFTKMKHRLVDNP</sequence>
<protein>
    <submittedName>
        <fullName evidence="1">Uncharacterized protein</fullName>
    </submittedName>
</protein>
<reference evidence="1 2" key="1">
    <citation type="submission" date="2016-10" db="EMBL/GenBank/DDBJ databases">
        <authorList>
            <person name="de Groot N.N."/>
        </authorList>
    </citation>
    <scope>NUCLEOTIDE SEQUENCE [LARGE SCALE GENOMIC DNA]</scope>
    <source>
        <strain evidence="1 2">DSM 23126</strain>
    </source>
</reference>
<organism evidence="1 2">
    <name type="scientific">Marinococcus luteus</name>
    <dbReference type="NCBI Taxonomy" id="1122204"/>
    <lineage>
        <taxon>Bacteria</taxon>
        <taxon>Bacillati</taxon>
        <taxon>Bacillota</taxon>
        <taxon>Bacilli</taxon>
        <taxon>Bacillales</taxon>
        <taxon>Bacillaceae</taxon>
        <taxon>Marinococcus</taxon>
    </lineage>
</organism>
<dbReference type="Proteomes" id="UP000199488">
    <property type="component" value="Unassembled WGS sequence"/>
</dbReference>
<keyword evidence="2" id="KW-1185">Reference proteome</keyword>
<proteinExistence type="predicted"/>
<gene>
    <name evidence="1" type="ORF">SAMN05421781_1279</name>
</gene>
<dbReference type="STRING" id="1122204.SAMN05421781_1279"/>
<evidence type="ECO:0000313" key="1">
    <source>
        <dbReference type="EMBL" id="SDW39865.1"/>
    </source>
</evidence>
<dbReference type="AlphaFoldDB" id="A0A1H2T836"/>
<evidence type="ECO:0000313" key="2">
    <source>
        <dbReference type="Proteomes" id="UP000199488"/>
    </source>
</evidence>
<dbReference type="EMBL" id="FNNC01000002">
    <property type="protein sequence ID" value="SDW39865.1"/>
    <property type="molecule type" value="Genomic_DNA"/>
</dbReference>
<accession>A0A1H2T836</accession>
<name>A0A1H2T836_9BACI</name>